<dbReference type="PROSITE" id="PS50113">
    <property type="entry name" value="PAC"/>
    <property type="match status" value="3"/>
</dbReference>
<keyword evidence="11" id="KW-0472">Membrane</keyword>
<reference evidence="15" key="1">
    <citation type="journal article" date="2021" name="mSystems">
        <title>Bacteria and Archaea Synergistically Convert Glycine Betaine to Biogenic Methane in the Formosa Cold Seep of the South China Sea.</title>
        <authorList>
            <person name="Li L."/>
            <person name="Zhang W."/>
            <person name="Zhang S."/>
            <person name="Song L."/>
            <person name="Sun Q."/>
            <person name="Zhang H."/>
            <person name="Xiang H."/>
            <person name="Dong X."/>
        </authorList>
    </citation>
    <scope>NUCLEOTIDE SEQUENCE</scope>
    <source>
        <strain evidence="15">LLY</strain>
    </source>
</reference>
<evidence type="ECO:0000259" key="13">
    <source>
        <dbReference type="PROSITE" id="PS50112"/>
    </source>
</evidence>
<dbReference type="SUPFAM" id="SSF55781">
    <property type="entry name" value="GAF domain-like"/>
    <property type="match status" value="1"/>
</dbReference>
<dbReference type="Gene3D" id="3.30.450.40">
    <property type="match status" value="1"/>
</dbReference>
<gene>
    <name evidence="15" type="ORF">KDK67_10685</name>
</gene>
<dbReference type="SMART" id="SM00065">
    <property type="entry name" value="GAF"/>
    <property type="match status" value="1"/>
</dbReference>
<dbReference type="InterPro" id="IPR036097">
    <property type="entry name" value="HisK_dim/P_sf"/>
</dbReference>
<accession>A0A9E4ZG34</accession>
<comment type="catalytic activity">
    <reaction evidence="1">
        <text>ATP + protein L-histidine = ADP + protein N-phospho-L-histidine.</text>
        <dbReference type="EC" id="2.7.13.3"/>
    </reaction>
</comment>
<evidence type="ECO:0000256" key="5">
    <source>
        <dbReference type="ARBA" id="ARBA00022553"/>
    </source>
</evidence>
<dbReference type="Proteomes" id="UP001056766">
    <property type="component" value="Unassembled WGS sequence"/>
</dbReference>
<comment type="caution">
    <text evidence="15">The sequence shown here is derived from an EMBL/GenBank/DDBJ whole genome shotgun (WGS) entry which is preliminary data.</text>
</comment>
<dbReference type="AlphaFoldDB" id="A0A9E4ZG34"/>
<proteinExistence type="predicted"/>
<dbReference type="SMART" id="SM00388">
    <property type="entry name" value="HisKA"/>
    <property type="match status" value="1"/>
</dbReference>
<dbReference type="FunFam" id="1.10.287.130:FF:000038">
    <property type="entry name" value="Sensory transduction histidine kinase"/>
    <property type="match status" value="1"/>
</dbReference>
<dbReference type="InterPro" id="IPR004358">
    <property type="entry name" value="Sig_transdc_His_kin-like_C"/>
</dbReference>
<dbReference type="EC" id="2.7.13.3" evidence="3"/>
<dbReference type="InterPro" id="IPR003594">
    <property type="entry name" value="HATPase_dom"/>
</dbReference>
<dbReference type="Pfam" id="PF01590">
    <property type="entry name" value="GAF"/>
    <property type="match status" value="1"/>
</dbReference>
<evidence type="ECO:0000256" key="1">
    <source>
        <dbReference type="ARBA" id="ARBA00000085"/>
    </source>
</evidence>
<dbReference type="PROSITE" id="PS50109">
    <property type="entry name" value="HIS_KIN"/>
    <property type="match status" value="1"/>
</dbReference>
<dbReference type="Pfam" id="PF13426">
    <property type="entry name" value="PAS_9"/>
    <property type="match status" value="3"/>
</dbReference>
<dbReference type="CDD" id="cd00130">
    <property type="entry name" value="PAS"/>
    <property type="match status" value="1"/>
</dbReference>
<dbReference type="Pfam" id="PF00512">
    <property type="entry name" value="HisKA"/>
    <property type="match status" value="1"/>
</dbReference>
<evidence type="ECO:0000256" key="7">
    <source>
        <dbReference type="ARBA" id="ARBA00022741"/>
    </source>
</evidence>
<dbReference type="NCBIfam" id="TIGR00229">
    <property type="entry name" value="sensory_box"/>
    <property type="match status" value="3"/>
</dbReference>
<dbReference type="CDD" id="cd16922">
    <property type="entry name" value="HATPase_EvgS-ArcB-TorS-like"/>
    <property type="match status" value="1"/>
</dbReference>
<dbReference type="Pfam" id="PF02518">
    <property type="entry name" value="HATPase_c"/>
    <property type="match status" value="1"/>
</dbReference>
<dbReference type="CDD" id="cd00082">
    <property type="entry name" value="HisKA"/>
    <property type="match status" value="1"/>
</dbReference>
<dbReference type="GO" id="GO:0009927">
    <property type="term" value="F:histidine phosphotransfer kinase activity"/>
    <property type="evidence" value="ECO:0007669"/>
    <property type="project" value="TreeGrafter"/>
</dbReference>
<name>A0A9E4ZG34_9EURY</name>
<reference evidence="15" key="2">
    <citation type="submission" date="2021-04" db="EMBL/GenBank/DDBJ databases">
        <authorList>
            <person name="Dong X."/>
        </authorList>
    </citation>
    <scope>NUCLEOTIDE SEQUENCE</scope>
    <source>
        <strain evidence="15">LLY</strain>
    </source>
</reference>
<dbReference type="SMART" id="SM00091">
    <property type="entry name" value="PAS"/>
    <property type="match status" value="4"/>
</dbReference>
<comment type="subcellular location">
    <subcellularLocation>
        <location evidence="2">Cell membrane</location>
    </subcellularLocation>
</comment>
<dbReference type="InterPro" id="IPR005467">
    <property type="entry name" value="His_kinase_dom"/>
</dbReference>
<dbReference type="InterPro" id="IPR029016">
    <property type="entry name" value="GAF-like_dom_sf"/>
</dbReference>
<dbReference type="FunFam" id="3.30.565.10:FF:000023">
    <property type="entry name" value="PAS domain-containing sensor histidine kinase"/>
    <property type="match status" value="1"/>
</dbReference>
<feature type="domain" description="Histidine kinase" evidence="12">
    <location>
        <begin position="741"/>
        <end position="960"/>
    </location>
</feature>
<dbReference type="PANTHER" id="PTHR43047:SF72">
    <property type="entry name" value="OSMOSENSING HISTIDINE PROTEIN KINASE SLN1"/>
    <property type="match status" value="1"/>
</dbReference>
<dbReference type="SUPFAM" id="SSF55785">
    <property type="entry name" value="PYP-like sensor domain (PAS domain)"/>
    <property type="match status" value="4"/>
</dbReference>
<sequence>MDGTEDIRSDLALEGYCKAQAESTVDPGILNSIFDDLPFIMVLIDEDGKIKNVNRAATVKLGKDKKDCVSLLGGEIFQCINSFSGEGCGKNIECLDCVVRNSILHTFKTGENIYKKEGELDIVTNGLPVPIHFLISTILIQGENGPNVSLVVDDISEIKRTNEIIKRKLEIEKVVSHTSSMFISSKDIDFNIDFALEKICNLCGSSRSYIFLIRDNGTQMDNTHEYCPEGVEAHKENLQDLPVDMFPWWMNKLHNGESIHIKDVSALPEEASAEKEILVMQEIRSLIVLPLQRDNELIGFIGLDNVQNTREWEEEDISILRMVSHIIGTSLERKQAENVMRESEEKLRNIVENSTNLFYSHTPEHELTYLSPQCREFLQCEPEEAMVRWNKFATDDPVNKEGFALTEKAIKTGKKQPSYQMEVAGKKGRKIWAEVNETPIVKDGKTIAIVGSLTNITSRKKVEEELEERLLFQEAVLDCIANGIVACDQEGTLTYFNRAICALHGFPIEPIPAEEWANHYSLHEPDGKTPLTLERNPLIRAWKGEDVSSQEMVIAMKGLAPHTLIATGRKLTDTKGNPLGAVVSMNDITERKQIETALQKSEQKFRTFFNNSNDPTLIYDFDGIILEVNEVACEFTGYSRDEMLSMSVMDLDSPEKAARITDNIKQLQKGKRAIFESIALCKDGTLVPIELSNSIIDYDGKTAVLSTSRDLTERKQAEDAMINAKIAAEDANRAKSEFIANMSHELRTPLNSVIGFSDVLYTEKSGTLNETQKRYISTVLKNGKQLLILINALLDFSKVESGKMELKIEEFILARLIEEIETSIVPLSSKKDIELKFNIDIRKPIIKADRTKLKQILYNLISNAIKFTERGGFVTIESRTSEDNISFFVKDNGIGILSEDMKKLFRPFVQIDSSRTREYGGIGLGLTIVKKFVEMQGGEVWVETEVGKGSEFGFTLPNDPEIIACE</sequence>
<keyword evidence="5" id="KW-0597">Phosphoprotein</keyword>
<dbReference type="GO" id="GO:0005524">
    <property type="term" value="F:ATP binding"/>
    <property type="evidence" value="ECO:0007669"/>
    <property type="project" value="UniProtKB-KW"/>
</dbReference>
<evidence type="ECO:0000256" key="10">
    <source>
        <dbReference type="ARBA" id="ARBA00023012"/>
    </source>
</evidence>
<evidence type="ECO:0000259" key="12">
    <source>
        <dbReference type="PROSITE" id="PS50109"/>
    </source>
</evidence>
<protein>
    <recommendedName>
        <fullName evidence="3">histidine kinase</fullName>
        <ecNumber evidence="3">2.7.13.3</ecNumber>
    </recommendedName>
</protein>
<dbReference type="EMBL" id="JAGSOI010000049">
    <property type="protein sequence ID" value="MCM1987441.1"/>
    <property type="molecule type" value="Genomic_DNA"/>
</dbReference>
<dbReference type="InterPro" id="IPR001610">
    <property type="entry name" value="PAC"/>
</dbReference>
<keyword evidence="9" id="KW-0067">ATP-binding</keyword>
<dbReference type="Gene3D" id="1.10.287.130">
    <property type="match status" value="1"/>
</dbReference>
<evidence type="ECO:0000256" key="9">
    <source>
        <dbReference type="ARBA" id="ARBA00022840"/>
    </source>
</evidence>
<dbReference type="PRINTS" id="PR00344">
    <property type="entry name" value="BCTRLSENSOR"/>
</dbReference>
<dbReference type="InterPro" id="IPR035965">
    <property type="entry name" value="PAS-like_dom_sf"/>
</dbReference>
<dbReference type="InterPro" id="IPR000014">
    <property type="entry name" value="PAS"/>
</dbReference>
<evidence type="ECO:0000313" key="15">
    <source>
        <dbReference type="EMBL" id="MCM1987441.1"/>
    </source>
</evidence>
<evidence type="ECO:0000259" key="14">
    <source>
        <dbReference type="PROSITE" id="PS50113"/>
    </source>
</evidence>
<feature type="domain" description="PAC" evidence="14">
    <location>
        <begin position="668"/>
        <end position="723"/>
    </location>
</feature>
<dbReference type="PROSITE" id="PS50112">
    <property type="entry name" value="PAS"/>
    <property type="match status" value="1"/>
</dbReference>
<dbReference type="GO" id="GO:0005886">
    <property type="term" value="C:plasma membrane"/>
    <property type="evidence" value="ECO:0007669"/>
    <property type="project" value="UniProtKB-SubCell"/>
</dbReference>
<dbReference type="PANTHER" id="PTHR43047">
    <property type="entry name" value="TWO-COMPONENT HISTIDINE PROTEIN KINASE"/>
    <property type="match status" value="1"/>
</dbReference>
<dbReference type="SUPFAM" id="SSF55874">
    <property type="entry name" value="ATPase domain of HSP90 chaperone/DNA topoisomerase II/histidine kinase"/>
    <property type="match status" value="1"/>
</dbReference>
<keyword evidence="6" id="KW-0808">Transferase</keyword>
<feature type="domain" description="PAS" evidence="13">
    <location>
        <begin position="601"/>
        <end position="671"/>
    </location>
</feature>
<dbReference type="InterPro" id="IPR003661">
    <property type="entry name" value="HisK_dim/P_dom"/>
</dbReference>
<organism evidence="15 16">
    <name type="scientific">Methanococcoides seepicolus</name>
    <dbReference type="NCBI Taxonomy" id="2828780"/>
    <lineage>
        <taxon>Archaea</taxon>
        <taxon>Methanobacteriati</taxon>
        <taxon>Methanobacteriota</taxon>
        <taxon>Stenosarchaea group</taxon>
        <taxon>Methanomicrobia</taxon>
        <taxon>Methanosarcinales</taxon>
        <taxon>Methanosarcinaceae</taxon>
        <taxon>Methanococcoides</taxon>
    </lineage>
</organism>
<evidence type="ECO:0000256" key="6">
    <source>
        <dbReference type="ARBA" id="ARBA00022679"/>
    </source>
</evidence>
<keyword evidence="16" id="KW-1185">Reference proteome</keyword>
<keyword evidence="4" id="KW-1003">Cell membrane</keyword>
<dbReference type="InterPro" id="IPR036890">
    <property type="entry name" value="HATPase_C_sf"/>
</dbReference>
<keyword evidence="8" id="KW-0418">Kinase</keyword>
<feature type="domain" description="PAC" evidence="14">
    <location>
        <begin position="548"/>
        <end position="600"/>
    </location>
</feature>
<dbReference type="InterPro" id="IPR003018">
    <property type="entry name" value="GAF"/>
</dbReference>
<evidence type="ECO:0000256" key="4">
    <source>
        <dbReference type="ARBA" id="ARBA00022475"/>
    </source>
</evidence>
<keyword evidence="10" id="KW-0902">Two-component regulatory system</keyword>
<dbReference type="GO" id="GO:0000155">
    <property type="term" value="F:phosphorelay sensor kinase activity"/>
    <property type="evidence" value="ECO:0007669"/>
    <property type="project" value="InterPro"/>
</dbReference>
<evidence type="ECO:0000256" key="3">
    <source>
        <dbReference type="ARBA" id="ARBA00012438"/>
    </source>
</evidence>
<dbReference type="SMART" id="SM00387">
    <property type="entry name" value="HATPase_c"/>
    <property type="match status" value="1"/>
</dbReference>
<dbReference type="SUPFAM" id="SSF47384">
    <property type="entry name" value="Homodimeric domain of signal transducing histidine kinase"/>
    <property type="match status" value="1"/>
</dbReference>
<feature type="domain" description="PAC" evidence="14">
    <location>
        <begin position="417"/>
        <end position="468"/>
    </location>
</feature>
<dbReference type="Gene3D" id="3.30.565.10">
    <property type="entry name" value="Histidine kinase-like ATPase, C-terminal domain"/>
    <property type="match status" value="1"/>
</dbReference>
<dbReference type="RefSeq" id="WP_250868797.1">
    <property type="nucleotide sequence ID" value="NZ_JAGSOI010000049.1"/>
</dbReference>
<dbReference type="Gene3D" id="3.30.450.20">
    <property type="entry name" value="PAS domain"/>
    <property type="match status" value="4"/>
</dbReference>
<dbReference type="Pfam" id="PF08448">
    <property type="entry name" value="PAS_4"/>
    <property type="match status" value="1"/>
</dbReference>
<evidence type="ECO:0000256" key="8">
    <source>
        <dbReference type="ARBA" id="ARBA00022777"/>
    </source>
</evidence>
<dbReference type="InterPro" id="IPR013656">
    <property type="entry name" value="PAS_4"/>
</dbReference>
<evidence type="ECO:0000256" key="2">
    <source>
        <dbReference type="ARBA" id="ARBA00004236"/>
    </source>
</evidence>
<dbReference type="InterPro" id="IPR000700">
    <property type="entry name" value="PAS-assoc_C"/>
</dbReference>
<keyword evidence="7" id="KW-0547">Nucleotide-binding</keyword>
<evidence type="ECO:0000256" key="11">
    <source>
        <dbReference type="ARBA" id="ARBA00023136"/>
    </source>
</evidence>
<evidence type="ECO:0000313" key="16">
    <source>
        <dbReference type="Proteomes" id="UP001056766"/>
    </source>
</evidence>
<dbReference type="SMART" id="SM00086">
    <property type="entry name" value="PAC"/>
    <property type="match status" value="3"/>
</dbReference>